<name>A0A2T0X1H5_9RHOB</name>
<keyword evidence="8" id="KW-0413">Isomerase</keyword>
<sequence length="216" mass="22949">MNTKIALAAGAVAAAAGAGFWLAETRAPSLGSAAVAQEAAQAPLVEDIAFGDADAPVTIVEYASYTCPHCARFHEDVYPVLKEEYVDTGQVRFEHREVFFDRFGLWAAMIARCDGGSHYSEVVDLVYDRQSQWTQGDPATVAGNLRAIGAEAGLAPDAVEACMSDPAMAEALVANYEENAARDGIRSTPSFLIDGELVDNMPIGEFRDAIDAALEG</sequence>
<evidence type="ECO:0000256" key="2">
    <source>
        <dbReference type="ARBA" id="ARBA00022729"/>
    </source>
</evidence>
<keyword evidence="5" id="KW-0676">Redox-active center</keyword>
<evidence type="ECO:0000256" key="6">
    <source>
        <dbReference type="SAM" id="SignalP"/>
    </source>
</evidence>
<dbReference type="Pfam" id="PF13462">
    <property type="entry name" value="Thioredoxin_4"/>
    <property type="match status" value="1"/>
</dbReference>
<dbReference type="InterPro" id="IPR012336">
    <property type="entry name" value="Thioredoxin-like_fold"/>
</dbReference>
<dbReference type="GO" id="GO:0016491">
    <property type="term" value="F:oxidoreductase activity"/>
    <property type="evidence" value="ECO:0007669"/>
    <property type="project" value="UniProtKB-KW"/>
</dbReference>
<protein>
    <submittedName>
        <fullName evidence="8">Protein-disulfide isomerase</fullName>
    </submittedName>
</protein>
<comment type="similarity">
    <text evidence="1">Belongs to the thioredoxin family. DsbA subfamily.</text>
</comment>
<keyword evidence="3" id="KW-0560">Oxidoreductase</keyword>
<comment type="caution">
    <text evidence="8">The sequence shown here is derived from an EMBL/GenBank/DDBJ whole genome shotgun (WGS) entry which is preliminary data.</text>
</comment>
<dbReference type="AlphaFoldDB" id="A0A2T0X1H5"/>
<evidence type="ECO:0000256" key="1">
    <source>
        <dbReference type="ARBA" id="ARBA00005791"/>
    </source>
</evidence>
<dbReference type="EMBL" id="PVTT01000002">
    <property type="protein sequence ID" value="PRY92798.1"/>
    <property type="molecule type" value="Genomic_DNA"/>
</dbReference>
<dbReference type="RefSeq" id="WP_106160461.1">
    <property type="nucleotide sequence ID" value="NZ_PVTT01000002.1"/>
</dbReference>
<evidence type="ECO:0000313" key="8">
    <source>
        <dbReference type="EMBL" id="PRY92798.1"/>
    </source>
</evidence>
<proteinExistence type="inferred from homology"/>
<dbReference type="OrthoDB" id="8478320at2"/>
<evidence type="ECO:0000259" key="7">
    <source>
        <dbReference type="Pfam" id="PF13462"/>
    </source>
</evidence>
<dbReference type="PANTHER" id="PTHR13887:SF14">
    <property type="entry name" value="DISULFIDE BOND FORMATION PROTEIN D"/>
    <property type="match status" value="1"/>
</dbReference>
<evidence type="ECO:0000256" key="3">
    <source>
        <dbReference type="ARBA" id="ARBA00023002"/>
    </source>
</evidence>
<feature type="signal peptide" evidence="6">
    <location>
        <begin position="1"/>
        <end position="23"/>
    </location>
</feature>
<feature type="domain" description="Thioredoxin-like fold" evidence="7">
    <location>
        <begin position="46"/>
        <end position="212"/>
    </location>
</feature>
<feature type="chain" id="PRO_5015729049" evidence="6">
    <location>
        <begin position="24"/>
        <end position="216"/>
    </location>
</feature>
<gene>
    <name evidence="8" type="ORF">BCF33_1652</name>
</gene>
<dbReference type="SUPFAM" id="SSF52833">
    <property type="entry name" value="Thioredoxin-like"/>
    <property type="match status" value="1"/>
</dbReference>
<dbReference type="Gene3D" id="3.40.30.10">
    <property type="entry name" value="Glutaredoxin"/>
    <property type="match status" value="1"/>
</dbReference>
<keyword evidence="4" id="KW-1015">Disulfide bond</keyword>
<keyword evidence="9" id="KW-1185">Reference proteome</keyword>
<evidence type="ECO:0000256" key="4">
    <source>
        <dbReference type="ARBA" id="ARBA00023157"/>
    </source>
</evidence>
<accession>A0A2T0X1H5</accession>
<dbReference type="InterPro" id="IPR036249">
    <property type="entry name" value="Thioredoxin-like_sf"/>
</dbReference>
<evidence type="ECO:0000256" key="5">
    <source>
        <dbReference type="ARBA" id="ARBA00023284"/>
    </source>
</evidence>
<keyword evidence="2 6" id="KW-0732">Signal</keyword>
<dbReference type="Proteomes" id="UP000238801">
    <property type="component" value="Unassembled WGS sequence"/>
</dbReference>
<dbReference type="GO" id="GO:0016853">
    <property type="term" value="F:isomerase activity"/>
    <property type="evidence" value="ECO:0007669"/>
    <property type="project" value="UniProtKB-KW"/>
</dbReference>
<evidence type="ECO:0000313" key="9">
    <source>
        <dbReference type="Proteomes" id="UP000238801"/>
    </source>
</evidence>
<organism evidence="8 9">
    <name type="scientific">Hasllibacter halocynthiae</name>
    <dbReference type="NCBI Taxonomy" id="595589"/>
    <lineage>
        <taxon>Bacteria</taxon>
        <taxon>Pseudomonadati</taxon>
        <taxon>Pseudomonadota</taxon>
        <taxon>Alphaproteobacteria</taxon>
        <taxon>Rhodobacterales</taxon>
        <taxon>Roseobacteraceae</taxon>
        <taxon>Hasllibacter</taxon>
    </lineage>
</organism>
<dbReference type="PANTHER" id="PTHR13887">
    <property type="entry name" value="GLUTATHIONE S-TRANSFERASE KAPPA"/>
    <property type="match status" value="1"/>
</dbReference>
<reference evidence="8 9" key="1">
    <citation type="submission" date="2018-03" db="EMBL/GenBank/DDBJ databases">
        <title>Genomic Encyclopedia of Archaeal and Bacterial Type Strains, Phase II (KMG-II): from individual species to whole genera.</title>
        <authorList>
            <person name="Goeker M."/>
        </authorList>
    </citation>
    <scope>NUCLEOTIDE SEQUENCE [LARGE SCALE GENOMIC DNA]</scope>
    <source>
        <strain evidence="8 9">DSM 29318</strain>
    </source>
</reference>